<evidence type="ECO:0000256" key="3">
    <source>
        <dbReference type="ARBA" id="ARBA00022692"/>
    </source>
</evidence>
<dbReference type="InterPro" id="IPR002797">
    <property type="entry name" value="Polysacc_synth"/>
</dbReference>
<dbReference type="EMBL" id="DVON01000249">
    <property type="protein sequence ID" value="HIV13797.1"/>
    <property type="molecule type" value="Genomic_DNA"/>
</dbReference>
<keyword evidence="3 6" id="KW-0812">Transmembrane</keyword>
<comment type="subcellular location">
    <subcellularLocation>
        <location evidence="1">Cell membrane</location>
        <topology evidence="1">Multi-pass membrane protein</topology>
    </subcellularLocation>
</comment>
<dbReference type="GO" id="GO:0005886">
    <property type="term" value="C:plasma membrane"/>
    <property type="evidence" value="ECO:0007669"/>
    <property type="project" value="UniProtKB-SubCell"/>
</dbReference>
<dbReference type="Proteomes" id="UP000886723">
    <property type="component" value="Unassembled WGS sequence"/>
</dbReference>
<evidence type="ECO:0000256" key="4">
    <source>
        <dbReference type="ARBA" id="ARBA00022989"/>
    </source>
</evidence>
<evidence type="ECO:0000256" key="2">
    <source>
        <dbReference type="ARBA" id="ARBA00022475"/>
    </source>
</evidence>
<keyword evidence="2" id="KW-1003">Cell membrane</keyword>
<gene>
    <name evidence="7" type="ORF">IAA63_11755</name>
</gene>
<reference evidence="7" key="1">
    <citation type="submission" date="2020-10" db="EMBL/GenBank/DDBJ databases">
        <authorList>
            <person name="Gilroy R."/>
        </authorList>
    </citation>
    <scope>NUCLEOTIDE SEQUENCE</scope>
    <source>
        <strain evidence="7">ChiBcec2-4451</strain>
    </source>
</reference>
<feature type="transmembrane region" description="Helical" evidence="6">
    <location>
        <begin position="45"/>
        <end position="68"/>
    </location>
</feature>
<feature type="transmembrane region" description="Helical" evidence="6">
    <location>
        <begin position="473"/>
        <end position="495"/>
    </location>
</feature>
<comment type="caution">
    <text evidence="7">The sequence shown here is derived from an EMBL/GenBank/DDBJ whole genome shotgun (WGS) entry which is preliminary data.</text>
</comment>
<feature type="transmembrane region" description="Helical" evidence="6">
    <location>
        <begin position="126"/>
        <end position="149"/>
    </location>
</feature>
<dbReference type="PIRSF" id="PIRSF038958">
    <property type="entry name" value="PG_synth_SpoVB"/>
    <property type="match status" value="1"/>
</dbReference>
<feature type="transmembrane region" description="Helical" evidence="6">
    <location>
        <begin position="362"/>
        <end position="383"/>
    </location>
</feature>
<feature type="transmembrane region" description="Helical" evidence="6">
    <location>
        <begin position="390"/>
        <end position="410"/>
    </location>
</feature>
<dbReference type="InterPro" id="IPR024923">
    <property type="entry name" value="PG_synth_SpoVB"/>
</dbReference>
<dbReference type="AlphaFoldDB" id="A0A9D1T6W8"/>
<sequence>MSSESKYALITGAAILTLAGLISRVTGFFYRIFLSHSIGAEGMGIYQMIFPVYGFCFALVVSGMQTAISRSCAASWAAGRPRQAKTSFLAGFSLSLGLSLVIAFLLHGQAGRLAKLLSMDSRCIPLLQLIAFGIPFGVVHTCISAYYYARNKTAVPAAAQLLEQFTRVGASLVIWQIFLAEEKSPSPALAVGGLLAGELASSLFSGICILVHFQDPSLRQGPSGSFWRSQRELTVLALPLAANRVLLTLLQSGEAILIPGHLVLSGMTSDDALTLFGVFSGMAMPFILFPSAITGSVSTLLLPTVAAAEARGNEEGIRRATEKTIQYCLLLGILAAGVFFFYGNVLGRTVFHNAQAGTFIRILSFVCPFLYLTGTLSSILNGLGHTTLCFWQNAAGLLIRIGFVVLAVPGFGIQGYLWGILASQLAVTGLNLIFLRKQFVFSVSAWDWIVKPAAALAICMGISLLFQSLLGRLALPGLAVLAASLLAAGLIYLGLLRMMGLLPDLPLPSKKQK</sequence>
<feature type="transmembrane region" description="Helical" evidence="6">
    <location>
        <begin position="7"/>
        <end position="33"/>
    </location>
</feature>
<organism evidence="7 8">
    <name type="scientific">Candidatus Pullilachnospira stercoravium</name>
    <dbReference type="NCBI Taxonomy" id="2840913"/>
    <lineage>
        <taxon>Bacteria</taxon>
        <taxon>Bacillati</taxon>
        <taxon>Bacillota</taxon>
        <taxon>Clostridia</taxon>
        <taxon>Lachnospirales</taxon>
        <taxon>Lachnospiraceae</taxon>
        <taxon>Lachnospiraceae incertae sedis</taxon>
        <taxon>Candidatus Pullilachnospira</taxon>
    </lineage>
</organism>
<feature type="transmembrane region" description="Helical" evidence="6">
    <location>
        <begin position="88"/>
        <end position="106"/>
    </location>
</feature>
<feature type="transmembrane region" description="Helical" evidence="6">
    <location>
        <begin position="448"/>
        <end position="467"/>
    </location>
</feature>
<dbReference type="InterPro" id="IPR050833">
    <property type="entry name" value="Poly_Biosynth_Transport"/>
</dbReference>
<evidence type="ECO:0000313" key="7">
    <source>
        <dbReference type="EMBL" id="HIV13797.1"/>
    </source>
</evidence>
<dbReference type="PANTHER" id="PTHR30250:SF21">
    <property type="entry name" value="LIPID II FLIPPASE MURJ"/>
    <property type="match status" value="1"/>
</dbReference>
<reference evidence="7" key="2">
    <citation type="journal article" date="2021" name="PeerJ">
        <title>Extensive microbial diversity within the chicken gut microbiome revealed by metagenomics and culture.</title>
        <authorList>
            <person name="Gilroy R."/>
            <person name="Ravi A."/>
            <person name="Getino M."/>
            <person name="Pursley I."/>
            <person name="Horton D.L."/>
            <person name="Alikhan N.F."/>
            <person name="Baker D."/>
            <person name="Gharbi K."/>
            <person name="Hall N."/>
            <person name="Watson M."/>
            <person name="Adriaenssens E.M."/>
            <person name="Foster-Nyarko E."/>
            <person name="Jarju S."/>
            <person name="Secka A."/>
            <person name="Antonio M."/>
            <person name="Oren A."/>
            <person name="Chaudhuri R.R."/>
            <person name="La Ragione R."/>
            <person name="Hildebrand F."/>
            <person name="Pallen M.J."/>
        </authorList>
    </citation>
    <scope>NUCLEOTIDE SEQUENCE</scope>
    <source>
        <strain evidence="7">ChiBcec2-4451</strain>
    </source>
</reference>
<evidence type="ECO:0000256" key="6">
    <source>
        <dbReference type="SAM" id="Phobius"/>
    </source>
</evidence>
<dbReference type="PANTHER" id="PTHR30250">
    <property type="entry name" value="PST FAMILY PREDICTED COLANIC ACID TRANSPORTER"/>
    <property type="match status" value="1"/>
</dbReference>
<dbReference type="CDD" id="cd13124">
    <property type="entry name" value="MATE_SpoVB_like"/>
    <property type="match status" value="1"/>
</dbReference>
<proteinExistence type="predicted"/>
<keyword evidence="5 6" id="KW-0472">Membrane</keyword>
<accession>A0A9D1T6W8</accession>
<feature type="transmembrane region" description="Helical" evidence="6">
    <location>
        <begin position="324"/>
        <end position="342"/>
    </location>
</feature>
<protein>
    <submittedName>
        <fullName evidence="7">Polysaccharide biosynthesis protein</fullName>
    </submittedName>
</protein>
<keyword evidence="4 6" id="KW-1133">Transmembrane helix</keyword>
<evidence type="ECO:0000256" key="1">
    <source>
        <dbReference type="ARBA" id="ARBA00004651"/>
    </source>
</evidence>
<name>A0A9D1T6W8_9FIRM</name>
<evidence type="ECO:0000256" key="5">
    <source>
        <dbReference type="ARBA" id="ARBA00023136"/>
    </source>
</evidence>
<feature type="transmembrane region" description="Helical" evidence="6">
    <location>
        <begin position="272"/>
        <end position="303"/>
    </location>
</feature>
<dbReference type="Pfam" id="PF01943">
    <property type="entry name" value="Polysacc_synt"/>
    <property type="match status" value="1"/>
</dbReference>
<evidence type="ECO:0000313" key="8">
    <source>
        <dbReference type="Proteomes" id="UP000886723"/>
    </source>
</evidence>